<protein>
    <submittedName>
        <fullName evidence="2">Niemann-Pick C1 protein</fullName>
    </submittedName>
</protein>
<feature type="domain" description="NPC1 middle luminal" evidence="1">
    <location>
        <begin position="13"/>
        <end position="88"/>
    </location>
</feature>
<name>A0A4D6MPX3_VIGUN</name>
<reference evidence="2 3" key="1">
    <citation type="submission" date="2019-04" db="EMBL/GenBank/DDBJ databases">
        <title>An improved genome assembly and genetic linkage map for asparagus bean, Vigna unguiculata ssp. sesquipedialis.</title>
        <authorList>
            <person name="Xia Q."/>
            <person name="Zhang R."/>
            <person name="Dong Y."/>
        </authorList>
    </citation>
    <scope>NUCLEOTIDE SEQUENCE [LARGE SCALE GENOMIC DNA]</scope>
    <source>
        <tissue evidence="2">Leaf</tissue>
    </source>
</reference>
<dbReference type="InterPro" id="IPR053956">
    <property type="entry name" value="NPC1_MLD"/>
</dbReference>
<organism evidence="2 3">
    <name type="scientific">Vigna unguiculata</name>
    <name type="common">Cowpea</name>
    <dbReference type="NCBI Taxonomy" id="3917"/>
    <lineage>
        <taxon>Eukaryota</taxon>
        <taxon>Viridiplantae</taxon>
        <taxon>Streptophyta</taxon>
        <taxon>Embryophyta</taxon>
        <taxon>Tracheophyta</taxon>
        <taxon>Spermatophyta</taxon>
        <taxon>Magnoliopsida</taxon>
        <taxon>eudicotyledons</taxon>
        <taxon>Gunneridae</taxon>
        <taxon>Pentapetalae</taxon>
        <taxon>rosids</taxon>
        <taxon>fabids</taxon>
        <taxon>Fabales</taxon>
        <taxon>Fabaceae</taxon>
        <taxon>Papilionoideae</taxon>
        <taxon>50 kb inversion clade</taxon>
        <taxon>NPAAA clade</taxon>
        <taxon>indigoferoid/millettioid clade</taxon>
        <taxon>Phaseoleae</taxon>
        <taxon>Vigna</taxon>
    </lineage>
</organism>
<dbReference type="Pfam" id="PF22314">
    <property type="entry name" value="NPC1_MLD"/>
    <property type="match status" value="1"/>
</dbReference>
<dbReference type="PANTHER" id="PTHR45727">
    <property type="entry name" value="NPC INTRACELLULAR CHOLESTEROL TRANSPORTER 1"/>
    <property type="match status" value="1"/>
</dbReference>
<evidence type="ECO:0000313" key="2">
    <source>
        <dbReference type="EMBL" id="QCE01895.1"/>
    </source>
</evidence>
<dbReference type="GO" id="GO:0016020">
    <property type="term" value="C:membrane"/>
    <property type="evidence" value="ECO:0007669"/>
    <property type="project" value="TreeGrafter"/>
</dbReference>
<dbReference type="Proteomes" id="UP000501690">
    <property type="component" value="Linkage Group LG7"/>
</dbReference>
<evidence type="ECO:0000259" key="1">
    <source>
        <dbReference type="Pfam" id="PF22314"/>
    </source>
</evidence>
<gene>
    <name evidence="2" type="ORF">DEO72_LG7g3195</name>
</gene>
<dbReference type="GO" id="GO:0032934">
    <property type="term" value="F:sterol binding"/>
    <property type="evidence" value="ECO:0007669"/>
    <property type="project" value="TreeGrafter"/>
</dbReference>
<dbReference type="AlphaFoldDB" id="A0A4D6MPX3"/>
<sequence>MDPDNYDDYGGVEHAEYCFQHYTSTETCFSAFKAPLEPTVALGGFSRNNYSEASAFVITYPVNNAIMKVGDENGKAIAWEKAFIQLAKLICTESSA</sequence>
<keyword evidence="3" id="KW-1185">Reference proteome</keyword>
<accession>A0A4D6MPX3</accession>
<proteinExistence type="predicted"/>
<dbReference type="GO" id="GO:0015918">
    <property type="term" value="P:sterol transport"/>
    <property type="evidence" value="ECO:0007669"/>
    <property type="project" value="TreeGrafter"/>
</dbReference>
<evidence type="ECO:0000313" key="3">
    <source>
        <dbReference type="Proteomes" id="UP000501690"/>
    </source>
</evidence>
<dbReference type="PANTHER" id="PTHR45727:SF8">
    <property type="entry name" value="PATCHED FAMILY PROTEIN"/>
    <property type="match status" value="1"/>
</dbReference>
<dbReference type="EMBL" id="CP039351">
    <property type="protein sequence ID" value="QCE01895.1"/>
    <property type="molecule type" value="Genomic_DNA"/>
</dbReference>